<evidence type="ECO:0000313" key="2">
    <source>
        <dbReference type="EMBL" id="QGW27610.1"/>
    </source>
</evidence>
<dbReference type="KEGG" id="fls:GLV81_05440"/>
<dbReference type="EMBL" id="CP046566">
    <property type="protein sequence ID" value="QGW27610.1"/>
    <property type="molecule type" value="Genomic_DNA"/>
</dbReference>
<evidence type="ECO:0000256" key="1">
    <source>
        <dbReference type="SAM" id="SignalP"/>
    </source>
</evidence>
<proteinExistence type="predicted"/>
<organism evidence="2 3">
    <name type="scientific">Phnomibacter ginsenosidimutans</name>
    <dbReference type="NCBI Taxonomy" id="2676868"/>
    <lineage>
        <taxon>Bacteria</taxon>
        <taxon>Pseudomonadati</taxon>
        <taxon>Bacteroidota</taxon>
        <taxon>Chitinophagia</taxon>
        <taxon>Chitinophagales</taxon>
        <taxon>Chitinophagaceae</taxon>
        <taxon>Phnomibacter</taxon>
    </lineage>
</organism>
<reference evidence="2 3" key="1">
    <citation type="submission" date="2019-11" db="EMBL/GenBank/DDBJ databases">
        <authorList>
            <person name="Im W.T."/>
        </authorList>
    </citation>
    <scope>NUCLEOTIDE SEQUENCE [LARGE SCALE GENOMIC DNA]</scope>
    <source>
        <strain evidence="2 3">SB-02</strain>
    </source>
</reference>
<evidence type="ECO:0000313" key="3">
    <source>
        <dbReference type="Proteomes" id="UP000426027"/>
    </source>
</evidence>
<accession>A0A6I6GBQ5</accession>
<sequence length="297" mass="32325">MKKRIVFTLLTTVICSTNLLAQRSNPAYDAELQQWISKRIAYLKSTDGWLNLAGLLWLQPGNNSFGSSPENKTVYPAGFPYATAGELMWTDAQVSLQLKPGVGATVNGKAFTQGIVFDAKLGVSGVVKMGDWQFTIIQRGDKTGIRLRQLNHPNVAAFHGTDRFATDTTYKVQATLMKPAFPKTIAISNVLGQTNEQPLAGTLLFTLHGQSYSLQALTEGDELFILFADATNGESTYGAGRFLYAPMPDGNGKTVLDFNKAINPPCAFTPFATCPLPPKQNQLTMAIEAGEKDYGHH</sequence>
<dbReference type="Proteomes" id="UP000426027">
    <property type="component" value="Chromosome"/>
</dbReference>
<protein>
    <submittedName>
        <fullName evidence="2">DUF1684 domain-containing protein</fullName>
    </submittedName>
</protein>
<dbReference type="RefSeq" id="WP_157477536.1">
    <property type="nucleotide sequence ID" value="NZ_CP046566.1"/>
</dbReference>
<dbReference type="AlphaFoldDB" id="A0A6I6GBQ5"/>
<dbReference type="Pfam" id="PF07920">
    <property type="entry name" value="DUF1684"/>
    <property type="match status" value="1"/>
</dbReference>
<keyword evidence="3" id="KW-1185">Reference proteome</keyword>
<dbReference type="PANTHER" id="PTHR41913">
    <property type="entry name" value="DUF1684 DOMAIN-CONTAINING PROTEIN"/>
    <property type="match status" value="1"/>
</dbReference>
<dbReference type="InterPro" id="IPR012467">
    <property type="entry name" value="DUF1684"/>
</dbReference>
<feature type="chain" id="PRO_5026062687" evidence="1">
    <location>
        <begin position="22"/>
        <end position="297"/>
    </location>
</feature>
<gene>
    <name evidence="2" type="ORF">GLV81_05440</name>
</gene>
<keyword evidence="1" id="KW-0732">Signal</keyword>
<name>A0A6I6GBQ5_9BACT</name>
<dbReference type="PANTHER" id="PTHR41913:SF1">
    <property type="entry name" value="DUF1684 DOMAIN-CONTAINING PROTEIN"/>
    <property type="match status" value="1"/>
</dbReference>
<feature type="signal peptide" evidence="1">
    <location>
        <begin position="1"/>
        <end position="21"/>
    </location>
</feature>